<dbReference type="RefSeq" id="WP_264091261.1">
    <property type="nucleotide sequence ID" value="NZ_JAMPJT010000013.1"/>
</dbReference>
<feature type="compositionally biased region" description="Pro residues" evidence="1">
    <location>
        <begin position="698"/>
        <end position="707"/>
    </location>
</feature>
<reference evidence="2" key="1">
    <citation type="submission" date="2022-04" db="EMBL/GenBank/DDBJ databases">
        <title>Brenneria sp. isolated from walnut trees in Serbia.</title>
        <authorList>
            <person name="Gasic K."/>
            <person name="Zlatkovic N."/>
            <person name="Kuzmanovic N."/>
        </authorList>
    </citation>
    <scope>NUCLEOTIDE SEQUENCE</scope>
    <source>
        <strain evidence="3">KBI 423</strain>
        <strain evidence="2">KBI 447</strain>
    </source>
</reference>
<feature type="region of interest" description="Disordered" evidence="1">
    <location>
        <begin position="1"/>
        <end position="55"/>
    </location>
</feature>
<name>A0AA41Y693_9GAMM</name>
<comment type="caution">
    <text evidence="2">The sequence shown here is derived from an EMBL/GenBank/DDBJ whole genome shotgun (WGS) entry which is preliminary data.</text>
</comment>
<organism evidence="2 5">
    <name type="scientific">Brenneria izbisi</name>
    <dbReference type="NCBI Taxonomy" id="2939450"/>
    <lineage>
        <taxon>Bacteria</taxon>
        <taxon>Pseudomonadati</taxon>
        <taxon>Pseudomonadota</taxon>
        <taxon>Gammaproteobacteria</taxon>
        <taxon>Enterobacterales</taxon>
        <taxon>Pectobacteriaceae</taxon>
        <taxon>Brenneria</taxon>
    </lineage>
</organism>
<dbReference type="EMBL" id="JAMPJT010000013">
    <property type="protein sequence ID" value="MCV9880141.1"/>
    <property type="molecule type" value="Genomic_DNA"/>
</dbReference>
<sequence>MRINDIQPQTLALSGLPTQPKASDIASTSTVSVRPSSNPPLLSGQRERPASFNAPQPQALKLPERHQQLFDDYRLDLMERGSTDMSHVNGALPRLLGGLLETNPGSRFNEVAAYLPGISPPPRLADPVFTDRLNEIAARSELHSPPDIQETAQVFADYAGKLGDYLEHAHLLHDSALREPNLSQTDRMDIRRSQTALASAAREAIKSVPDALETSMNKVNANLTLLEHELNETAPSDDRVKTIQTEMDAHKQTLSFLQGVQTDYQGHSKVKHLATVQAHLNLEDVRERLSRPLEATEKGKIIVGSAIVQGVQTFLHLGEVRSWMNIAASSQIPRNDAQGTLGRSVMAGSVTGFAHEAISGLMKPILEDGLQALGVPGLKPVKADTIVPKPLRSAVGEYGEMVKKSSHTLTEETTQADQERLRVSNKQLRSDTVLALGDSIAFLPRGAIQVLRQSLDDVSAKDLTTPHILSGFGALGSSTAGAIKAAVQLHTAYTDPQGRKFAIFEPQRTPQTSIGDKIKQSLDITQDKVRSNFYSKMASAVQGSFISGLMPKADSSASLSGGQRARNALLGMISPITYTSSIYSNQAVSAEIKARKGTIEPGDRLTNAAFNIAAQHKTQLPRATSADSHLRKLESAYHALRGALQVAPQATTEVLNLLDRGVTEGVRRVAAAVTTDKPAANRAIDNPQPPSARAGETAPPPSAGNGE</sequence>
<dbReference type="EMBL" id="JAMPJU010000013">
    <property type="protein sequence ID" value="MCV9883583.1"/>
    <property type="molecule type" value="Genomic_DNA"/>
</dbReference>
<gene>
    <name evidence="2" type="ORF">NC803_14930</name>
    <name evidence="3" type="ORF">NC856_15035</name>
</gene>
<dbReference type="AlphaFoldDB" id="A0AA41Y693"/>
<evidence type="ECO:0000313" key="2">
    <source>
        <dbReference type="EMBL" id="MCV9880141.1"/>
    </source>
</evidence>
<proteinExistence type="predicted"/>
<evidence type="ECO:0000313" key="3">
    <source>
        <dbReference type="EMBL" id="MCV9883583.1"/>
    </source>
</evidence>
<dbReference type="Proteomes" id="UP001165568">
    <property type="component" value="Unassembled WGS sequence"/>
</dbReference>
<evidence type="ECO:0000313" key="4">
    <source>
        <dbReference type="Proteomes" id="UP001165568"/>
    </source>
</evidence>
<accession>A0AA41Y693</accession>
<keyword evidence="4" id="KW-1185">Reference proteome</keyword>
<evidence type="ECO:0000256" key="1">
    <source>
        <dbReference type="SAM" id="MobiDB-lite"/>
    </source>
</evidence>
<evidence type="ECO:0000313" key="5">
    <source>
        <dbReference type="Proteomes" id="UP001165569"/>
    </source>
</evidence>
<dbReference type="Proteomes" id="UP001165569">
    <property type="component" value="Unassembled WGS sequence"/>
</dbReference>
<feature type="region of interest" description="Disordered" evidence="1">
    <location>
        <begin position="675"/>
        <end position="707"/>
    </location>
</feature>
<feature type="compositionally biased region" description="Polar residues" evidence="1">
    <location>
        <begin position="1"/>
        <end position="40"/>
    </location>
</feature>
<protein>
    <submittedName>
        <fullName evidence="2">Uncharacterized protein</fullName>
    </submittedName>
</protein>